<feature type="domain" description="HTH tetR-type" evidence="5">
    <location>
        <begin position="12"/>
        <end position="70"/>
    </location>
</feature>
<dbReference type="GO" id="GO:0000976">
    <property type="term" value="F:transcription cis-regulatory region binding"/>
    <property type="evidence" value="ECO:0007669"/>
    <property type="project" value="TreeGrafter"/>
</dbReference>
<dbReference type="InterPro" id="IPR036271">
    <property type="entry name" value="Tet_transcr_reg_TetR-rel_C_sf"/>
</dbReference>
<evidence type="ECO:0000256" key="3">
    <source>
        <dbReference type="ARBA" id="ARBA00023163"/>
    </source>
</evidence>
<dbReference type="InterPro" id="IPR001647">
    <property type="entry name" value="HTH_TetR"/>
</dbReference>
<dbReference type="PANTHER" id="PTHR30055:SF234">
    <property type="entry name" value="HTH-TYPE TRANSCRIPTIONAL REGULATOR BETI"/>
    <property type="match status" value="1"/>
</dbReference>
<evidence type="ECO:0000259" key="5">
    <source>
        <dbReference type="PROSITE" id="PS50977"/>
    </source>
</evidence>
<dbReference type="PROSITE" id="PS50977">
    <property type="entry name" value="HTH_TETR_2"/>
    <property type="match status" value="1"/>
</dbReference>
<keyword evidence="2 4" id="KW-0238">DNA-binding</keyword>
<dbReference type="AlphaFoldDB" id="A0A1I6AR21"/>
<gene>
    <name evidence="6" type="ORF">SAMN05421854_12096</name>
</gene>
<dbReference type="OrthoDB" id="9795011at2"/>
<dbReference type="SUPFAM" id="SSF48498">
    <property type="entry name" value="Tetracyclin repressor-like, C-terminal domain"/>
    <property type="match status" value="1"/>
</dbReference>
<evidence type="ECO:0000256" key="2">
    <source>
        <dbReference type="ARBA" id="ARBA00023125"/>
    </source>
</evidence>
<accession>A0A1I6AR21</accession>
<evidence type="ECO:0000256" key="1">
    <source>
        <dbReference type="ARBA" id="ARBA00023015"/>
    </source>
</evidence>
<dbReference type="InterPro" id="IPR050109">
    <property type="entry name" value="HTH-type_TetR-like_transc_reg"/>
</dbReference>
<dbReference type="PANTHER" id="PTHR30055">
    <property type="entry name" value="HTH-TYPE TRANSCRIPTIONAL REGULATOR RUTR"/>
    <property type="match status" value="1"/>
</dbReference>
<sequence>MSTERRPRADAERNRVRVLEAARALLAEQDDVQLPEIARAAGVGVGTVYRNFPDRRALVEALAEQRFHEIAQYARKRCLDGKSGVERYLRHVGEVLSGDRALSSAIEAARESAGSEPRGDALAELEIVVTQAIEADQAAGVLRADCTAGDVYLLVGCLSSVVRTGSGDWRRFLALALEGLLPRDYPARRST</sequence>
<dbReference type="STRING" id="112413.SAMN05421854_12096"/>
<dbReference type="RefSeq" id="WP_093576881.1">
    <property type="nucleotide sequence ID" value="NZ_FOWC01000020.1"/>
</dbReference>
<keyword evidence="3" id="KW-0804">Transcription</keyword>
<protein>
    <submittedName>
        <fullName evidence="6">DNA-binding transcriptional regulator, AcrR family</fullName>
    </submittedName>
</protein>
<evidence type="ECO:0000256" key="4">
    <source>
        <dbReference type="PROSITE-ProRule" id="PRU00335"/>
    </source>
</evidence>
<organism evidence="6 7">
    <name type="scientific">Amycolatopsis rubida</name>
    <dbReference type="NCBI Taxonomy" id="112413"/>
    <lineage>
        <taxon>Bacteria</taxon>
        <taxon>Bacillati</taxon>
        <taxon>Actinomycetota</taxon>
        <taxon>Actinomycetes</taxon>
        <taxon>Pseudonocardiales</taxon>
        <taxon>Pseudonocardiaceae</taxon>
        <taxon>Amycolatopsis</taxon>
    </lineage>
</organism>
<reference evidence="6 7" key="1">
    <citation type="submission" date="2016-10" db="EMBL/GenBank/DDBJ databases">
        <authorList>
            <person name="de Groot N.N."/>
        </authorList>
    </citation>
    <scope>NUCLEOTIDE SEQUENCE [LARGE SCALE GENOMIC DNA]</scope>
    <source>
        <strain evidence="6 7">DSM 44637</strain>
    </source>
</reference>
<dbReference type="SUPFAM" id="SSF46689">
    <property type="entry name" value="Homeodomain-like"/>
    <property type="match status" value="1"/>
</dbReference>
<feature type="DNA-binding region" description="H-T-H motif" evidence="4">
    <location>
        <begin position="33"/>
        <end position="52"/>
    </location>
</feature>
<name>A0A1I6AR21_9PSEU</name>
<dbReference type="Pfam" id="PF00440">
    <property type="entry name" value="TetR_N"/>
    <property type="match status" value="1"/>
</dbReference>
<evidence type="ECO:0000313" key="6">
    <source>
        <dbReference type="EMBL" id="SFQ71141.1"/>
    </source>
</evidence>
<dbReference type="EMBL" id="FOWC01000020">
    <property type="protein sequence ID" value="SFQ71141.1"/>
    <property type="molecule type" value="Genomic_DNA"/>
</dbReference>
<dbReference type="GO" id="GO:0003700">
    <property type="term" value="F:DNA-binding transcription factor activity"/>
    <property type="evidence" value="ECO:0007669"/>
    <property type="project" value="TreeGrafter"/>
</dbReference>
<keyword evidence="1" id="KW-0805">Transcription regulation</keyword>
<dbReference type="Proteomes" id="UP000199137">
    <property type="component" value="Unassembled WGS sequence"/>
</dbReference>
<evidence type="ECO:0000313" key="7">
    <source>
        <dbReference type="Proteomes" id="UP000199137"/>
    </source>
</evidence>
<dbReference type="InterPro" id="IPR009057">
    <property type="entry name" value="Homeodomain-like_sf"/>
</dbReference>
<dbReference type="Gene3D" id="1.10.357.10">
    <property type="entry name" value="Tetracycline Repressor, domain 2"/>
    <property type="match status" value="1"/>
</dbReference>
<proteinExistence type="predicted"/>